<evidence type="ECO:0000313" key="3">
    <source>
        <dbReference type="Proteomes" id="UP000298652"/>
    </source>
</evidence>
<sequence>MLAARSPFLAAPFLPRNTMAAYAVIAAEDAAQLVSLLAPLLVVALVAAVVASAWADGAVRVAAAQVDAQAGEWARYVFGSEDAELAAPPSPLPVAWRGEHG</sequence>
<protein>
    <submittedName>
        <fullName evidence="2">Uncharacterized protein</fullName>
    </submittedName>
</protein>
<dbReference type="OMA" id="ARHDGCG"/>
<keyword evidence="1" id="KW-1133">Transmembrane helix</keyword>
<dbReference type="AlphaFoldDB" id="A0A4U6SUS3"/>
<dbReference type="Gramene" id="TKV91753">
    <property type="protein sequence ID" value="TKV91753"/>
    <property type="gene ID" value="SEVIR_9G118801v2"/>
</dbReference>
<feature type="transmembrane region" description="Helical" evidence="1">
    <location>
        <begin position="36"/>
        <end position="55"/>
    </location>
</feature>
<proteinExistence type="predicted"/>
<evidence type="ECO:0000313" key="2">
    <source>
        <dbReference type="EMBL" id="TKV91753.1"/>
    </source>
</evidence>
<gene>
    <name evidence="2" type="ORF">SEVIR_9G118801v2</name>
</gene>
<evidence type="ECO:0000256" key="1">
    <source>
        <dbReference type="SAM" id="Phobius"/>
    </source>
</evidence>
<accession>A0A4U6SUS3</accession>
<keyword evidence="3" id="KW-1185">Reference proteome</keyword>
<keyword evidence="1" id="KW-0472">Membrane</keyword>
<dbReference type="Proteomes" id="UP000298652">
    <property type="component" value="Chromosome 9"/>
</dbReference>
<name>A0A4U6SUS3_SETVI</name>
<keyword evidence="1" id="KW-0812">Transmembrane</keyword>
<organism evidence="2 3">
    <name type="scientific">Setaria viridis</name>
    <name type="common">Green bristlegrass</name>
    <name type="synonym">Setaria italica subsp. viridis</name>
    <dbReference type="NCBI Taxonomy" id="4556"/>
    <lineage>
        <taxon>Eukaryota</taxon>
        <taxon>Viridiplantae</taxon>
        <taxon>Streptophyta</taxon>
        <taxon>Embryophyta</taxon>
        <taxon>Tracheophyta</taxon>
        <taxon>Spermatophyta</taxon>
        <taxon>Magnoliopsida</taxon>
        <taxon>Liliopsida</taxon>
        <taxon>Poales</taxon>
        <taxon>Poaceae</taxon>
        <taxon>PACMAD clade</taxon>
        <taxon>Panicoideae</taxon>
        <taxon>Panicodae</taxon>
        <taxon>Paniceae</taxon>
        <taxon>Cenchrinae</taxon>
        <taxon>Setaria</taxon>
    </lineage>
</organism>
<dbReference type="EMBL" id="CM016560">
    <property type="protein sequence ID" value="TKV91753.1"/>
    <property type="molecule type" value="Genomic_DNA"/>
</dbReference>
<reference evidence="2" key="1">
    <citation type="submission" date="2019-03" db="EMBL/GenBank/DDBJ databases">
        <title>WGS assembly of Setaria viridis.</title>
        <authorList>
            <person name="Huang P."/>
            <person name="Jenkins J."/>
            <person name="Grimwood J."/>
            <person name="Barry K."/>
            <person name="Healey A."/>
            <person name="Mamidi S."/>
            <person name="Sreedasyam A."/>
            <person name="Shu S."/>
            <person name="Feldman M."/>
            <person name="Wu J."/>
            <person name="Yu Y."/>
            <person name="Chen C."/>
            <person name="Johnson J."/>
            <person name="Rokhsar D."/>
            <person name="Baxter I."/>
            <person name="Schmutz J."/>
            <person name="Brutnell T."/>
            <person name="Kellogg E."/>
        </authorList>
    </citation>
    <scope>NUCLEOTIDE SEQUENCE [LARGE SCALE GENOMIC DNA]</scope>
</reference>